<dbReference type="InterPro" id="IPR006342">
    <property type="entry name" value="FkbM_mtfrase"/>
</dbReference>
<dbReference type="Pfam" id="PF05050">
    <property type="entry name" value="Methyltransf_21"/>
    <property type="match status" value="1"/>
</dbReference>
<protein>
    <recommendedName>
        <fullName evidence="1">Methyltransferase FkbM domain-containing protein</fullName>
    </recommendedName>
</protein>
<comment type="caution">
    <text evidence="2">The sequence shown here is derived from an EMBL/GenBank/DDBJ whole genome shotgun (WGS) entry which is preliminary data.</text>
</comment>
<feature type="domain" description="Methyltransferase FkbM" evidence="1">
    <location>
        <begin position="20"/>
        <end position="187"/>
    </location>
</feature>
<proteinExistence type="predicted"/>
<dbReference type="Gene3D" id="3.40.50.150">
    <property type="entry name" value="Vaccinia Virus protein VP39"/>
    <property type="match status" value="1"/>
</dbReference>
<dbReference type="Proteomes" id="UP001491310">
    <property type="component" value="Unassembled WGS sequence"/>
</dbReference>
<accession>A0ABR2Z3X3</accession>
<keyword evidence="3" id="KW-1185">Reference proteome</keyword>
<evidence type="ECO:0000259" key="1">
    <source>
        <dbReference type="Pfam" id="PF05050"/>
    </source>
</evidence>
<reference evidence="2 3" key="1">
    <citation type="journal article" date="2024" name="Nat. Commun.">
        <title>Phylogenomics reveals the evolutionary origins of lichenization in chlorophyte algae.</title>
        <authorList>
            <person name="Puginier C."/>
            <person name="Libourel C."/>
            <person name="Otte J."/>
            <person name="Skaloud P."/>
            <person name="Haon M."/>
            <person name="Grisel S."/>
            <person name="Petersen M."/>
            <person name="Berrin J.G."/>
            <person name="Delaux P.M."/>
            <person name="Dal Grande F."/>
            <person name="Keller J."/>
        </authorList>
    </citation>
    <scope>NUCLEOTIDE SEQUENCE [LARGE SCALE GENOMIC DNA]</scope>
    <source>
        <strain evidence="2 3">SAG 216-7</strain>
    </source>
</reference>
<dbReference type="SUPFAM" id="SSF53335">
    <property type="entry name" value="S-adenosyl-L-methionine-dependent methyltransferases"/>
    <property type="match status" value="1"/>
</dbReference>
<evidence type="ECO:0000313" key="2">
    <source>
        <dbReference type="EMBL" id="KAK9918668.1"/>
    </source>
</evidence>
<sequence length="204" mass="22664">MDNPNDPFLVHLGNFNNHRKVFVEPIPGLFQKLKHNLASMPNTTFINAAVNSAAEGDADEGVHESKGTAVMFCVQSDKDSLANATQLPFWADQICSFSRDHIAKLLPQAQVSSFEVESLTVRQMLHQHDISNVLVVLIDTEGFDWQVVRQLPLHRASFRPVLIGFEHQHLSKGDQVAAADFLHGHGYAVIHDPQTFNTFALAMA</sequence>
<evidence type="ECO:0000313" key="3">
    <source>
        <dbReference type="Proteomes" id="UP001491310"/>
    </source>
</evidence>
<gene>
    <name evidence="2" type="ORF">WJX75_005810</name>
</gene>
<dbReference type="InterPro" id="IPR029063">
    <property type="entry name" value="SAM-dependent_MTases_sf"/>
</dbReference>
<name>A0ABR2Z3X3_9CHLO</name>
<organism evidence="2 3">
    <name type="scientific">Coccomyxa subellipsoidea</name>
    <dbReference type="NCBI Taxonomy" id="248742"/>
    <lineage>
        <taxon>Eukaryota</taxon>
        <taxon>Viridiplantae</taxon>
        <taxon>Chlorophyta</taxon>
        <taxon>core chlorophytes</taxon>
        <taxon>Trebouxiophyceae</taxon>
        <taxon>Trebouxiophyceae incertae sedis</taxon>
        <taxon>Coccomyxaceae</taxon>
        <taxon>Coccomyxa</taxon>
    </lineage>
</organism>
<dbReference type="EMBL" id="JALJOT010000001">
    <property type="protein sequence ID" value="KAK9918668.1"/>
    <property type="molecule type" value="Genomic_DNA"/>
</dbReference>